<accession>A0A4D8PDP3</accession>
<keyword evidence="1" id="KW-0812">Transmembrane</keyword>
<dbReference type="KEGG" id="aare:D3093_15155"/>
<proteinExistence type="predicted"/>
<reference evidence="3 4" key="1">
    <citation type="submission" date="2018-09" db="EMBL/GenBank/DDBJ databases">
        <title>Whole genome based analysis of evolution and adaptive divergence in Indian and Brazilian strains of Azospirillum brasilense.</title>
        <authorList>
            <person name="Singh C."/>
            <person name="Tripathi A.K."/>
        </authorList>
    </citation>
    <scope>NUCLEOTIDE SEQUENCE [LARGE SCALE GENOMIC DNA]</scope>
    <source>
        <strain evidence="3 4">MTCC4035</strain>
        <plasmid evidence="3 4">p1</plasmid>
    </source>
</reference>
<dbReference type="AlphaFoldDB" id="A0A4D8PDP3"/>
<feature type="domain" description="Cell wall hydrolase SleB" evidence="2">
    <location>
        <begin position="33"/>
        <end position="145"/>
    </location>
</feature>
<dbReference type="InterPro" id="IPR011105">
    <property type="entry name" value="Cell_wall_hydrolase_SleB"/>
</dbReference>
<keyword evidence="3" id="KW-0378">Hydrolase</keyword>
<keyword evidence="1" id="KW-1133">Transmembrane helix</keyword>
<organism evidence="3 4">
    <name type="scientific">Azospirillum argentinense</name>
    <dbReference type="NCBI Taxonomy" id="2970906"/>
    <lineage>
        <taxon>Bacteria</taxon>
        <taxon>Pseudomonadati</taxon>
        <taxon>Pseudomonadota</taxon>
        <taxon>Alphaproteobacteria</taxon>
        <taxon>Rhodospirillales</taxon>
        <taxon>Azospirillaceae</taxon>
        <taxon>Azospirillum</taxon>
    </lineage>
</organism>
<sequence>MTTPIGAANAAARLQSMPVEELLARVLWGEARGEGATGMRAVAAVVMTRVAHPRWWGRNLRSVLLQRGQFSCLLSGDPNLPKLLGVDMADPAYRLALSIARQAIAGTLADETDGADHYLVTAFQDRTKWARGRVPTAVIGRHSFFRLEGPPPKPKGKAVAIVGATGAATVGGAATLADLSQQLGDVAMIGAQLRGLLALLPGGPLGLAIAAVLVIFAGVLAYRLWAACRESA</sequence>
<evidence type="ECO:0000313" key="4">
    <source>
        <dbReference type="Proteomes" id="UP000298595"/>
    </source>
</evidence>
<geneLocation type="plasmid" evidence="3 4">
    <name>p1</name>
</geneLocation>
<dbReference type="RefSeq" id="WP_137116165.1">
    <property type="nucleotide sequence ID" value="NZ_CP032322.1"/>
</dbReference>
<evidence type="ECO:0000313" key="3">
    <source>
        <dbReference type="EMBL" id="QCN96676.1"/>
    </source>
</evidence>
<dbReference type="Pfam" id="PF07486">
    <property type="entry name" value="Hydrolase_2"/>
    <property type="match status" value="1"/>
</dbReference>
<name>A0A4D8PDP3_9PROT</name>
<evidence type="ECO:0000259" key="2">
    <source>
        <dbReference type="Pfam" id="PF07486"/>
    </source>
</evidence>
<keyword evidence="1" id="KW-0472">Membrane</keyword>
<protein>
    <submittedName>
        <fullName evidence="3">Cell wall hydrolase</fullName>
    </submittedName>
</protein>
<dbReference type="Proteomes" id="UP000298595">
    <property type="component" value="Plasmid p1"/>
</dbReference>
<dbReference type="EMBL" id="CP032322">
    <property type="protein sequence ID" value="QCN96676.1"/>
    <property type="molecule type" value="Genomic_DNA"/>
</dbReference>
<feature type="transmembrane region" description="Helical" evidence="1">
    <location>
        <begin position="197"/>
        <end position="222"/>
    </location>
</feature>
<evidence type="ECO:0000256" key="1">
    <source>
        <dbReference type="SAM" id="Phobius"/>
    </source>
</evidence>
<dbReference type="Gene3D" id="1.10.10.2520">
    <property type="entry name" value="Cell wall hydrolase SleB, domain 1"/>
    <property type="match status" value="1"/>
</dbReference>
<gene>
    <name evidence="3" type="ORF">D3093_15155</name>
</gene>
<keyword evidence="3" id="KW-0614">Plasmid</keyword>
<dbReference type="InterPro" id="IPR042047">
    <property type="entry name" value="SleB_dom1"/>
</dbReference>
<dbReference type="GO" id="GO:0016787">
    <property type="term" value="F:hydrolase activity"/>
    <property type="evidence" value="ECO:0007669"/>
    <property type="project" value="UniProtKB-KW"/>
</dbReference>